<dbReference type="SUPFAM" id="SSF52540">
    <property type="entry name" value="P-loop containing nucleoside triphosphate hydrolases"/>
    <property type="match status" value="1"/>
</dbReference>
<dbReference type="RefSeq" id="WP_144590458.1">
    <property type="nucleotide sequence ID" value="NZ_VJWX01000224.1"/>
</dbReference>
<dbReference type="EMBL" id="VJWX01000224">
    <property type="protein sequence ID" value="TVT44603.1"/>
    <property type="molecule type" value="Genomic_DNA"/>
</dbReference>
<sequence length="191" mass="21246">MNGDIAGDTRTGQLNRVVILGTCGSGKSTLAKKLAARAGSEHIELDGLHHGPNWTAAPIEIFRERVSDQTDGPAWVVDGNYIDLVSDLLWPRADTIVWLDVPLPLILLRIIRRSLGRILRRTELWSGNRETWSNLLGKDSLVKWAVSSHRRHCAELPLRLAPPRLTGVSVVRLRSSAEADRWFASLPPRQA</sequence>
<protein>
    <submittedName>
        <fullName evidence="1">Adenylate kinase</fullName>
    </submittedName>
</protein>
<evidence type="ECO:0000313" key="1">
    <source>
        <dbReference type="EMBL" id="TVT44603.1"/>
    </source>
</evidence>
<dbReference type="Gene3D" id="3.40.50.300">
    <property type="entry name" value="P-loop containing nucleotide triphosphate hydrolases"/>
    <property type="match status" value="1"/>
</dbReference>
<keyword evidence="1" id="KW-0418">Kinase</keyword>
<keyword evidence="1" id="KW-0808">Transferase</keyword>
<proteinExistence type="predicted"/>
<dbReference type="InterPro" id="IPR052922">
    <property type="entry name" value="Cytidylate_Kinase-2"/>
</dbReference>
<dbReference type="InterPro" id="IPR027417">
    <property type="entry name" value="P-loop_NTPase"/>
</dbReference>
<dbReference type="PANTHER" id="PTHR37816">
    <property type="entry name" value="YALI0E33011P"/>
    <property type="match status" value="1"/>
</dbReference>
<dbReference type="Proteomes" id="UP000320011">
    <property type="component" value="Unassembled WGS sequence"/>
</dbReference>
<reference evidence="1 2" key="1">
    <citation type="submission" date="2019-07" db="EMBL/GenBank/DDBJ databases">
        <authorList>
            <person name="Duangmal K."/>
            <person name="Teo W.F.A."/>
        </authorList>
    </citation>
    <scope>NUCLEOTIDE SEQUENCE [LARGE SCALE GENOMIC DNA]</scope>
    <source>
        <strain evidence="1 2">TBRC 6029</strain>
    </source>
</reference>
<accession>A0A558C734</accession>
<evidence type="ECO:0000313" key="2">
    <source>
        <dbReference type="Proteomes" id="UP000320011"/>
    </source>
</evidence>
<dbReference type="AlphaFoldDB" id="A0A558C734"/>
<dbReference type="PANTHER" id="PTHR37816:SF1">
    <property type="entry name" value="TOXIN"/>
    <property type="match status" value="1"/>
</dbReference>
<dbReference type="OrthoDB" id="3199600at2"/>
<organism evidence="1 2">
    <name type="scientific">Amycolatopsis rhizosphaerae</name>
    <dbReference type="NCBI Taxonomy" id="2053003"/>
    <lineage>
        <taxon>Bacteria</taxon>
        <taxon>Bacillati</taxon>
        <taxon>Actinomycetota</taxon>
        <taxon>Actinomycetes</taxon>
        <taxon>Pseudonocardiales</taxon>
        <taxon>Pseudonocardiaceae</taxon>
        <taxon>Amycolatopsis</taxon>
    </lineage>
</organism>
<comment type="caution">
    <text evidence="1">The sequence shown here is derived from an EMBL/GenBank/DDBJ whole genome shotgun (WGS) entry which is preliminary data.</text>
</comment>
<gene>
    <name evidence="1" type="ORF">FNH05_21220</name>
</gene>
<name>A0A558C734_9PSEU</name>
<keyword evidence="2" id="KW-1185">Reference proteome</keyword>
<reference evidence="1 2" key="2">
    <citation type="submission" date="2019-08" db="EMBL/GenBank/DDBJ databases">
        <title>Amycolatopsis acidicola sp. nov., isolated from peat swamp forest soil.</title>
        <authorList>
            <person name="Srisuk N."/>
        </authorList>
    </citation>
    <scope>NUCLEOTIDE SEQUENCE [LARGE SCALE GENOMIC DNA]</scope>
    <source>
        <strain evidence="1 2">TBRC 6029</strain>
    </source>
</reference>
<dbReference type="GO" id="GO:0016301">
    <property type="term" value="F:kinase activity"/>
    <property type="evidence" value="ECO:0007669"/>
    <property type="project" value="UniProtKB-KW"/>
</dbReference>